<reference evidence="2" key="2">
    <citation type="submission" date="2014-04" db="EMBL/GenBank/DDBJ databases">
        <authorList>
            <person name="Urmite Genomes U."/>
        </authorList>
    </citation>
    <scope>NUCLEOTIDE SEQUENCE</scope>
    <source>
        <strain evidence="2">DSM 44626</strain>
    </source>
</reference>
<sequence>MATRRGVSSQPVKCRGIDDSASWRIGLGEPLVQPGADLVGGVGAAFALITHDQRTPGHDTGDAGQADPLPNAAHT</sequence>
<proteinExistence type="predicted"/>
<feature type="region of interest" description="Disordered" evidence="1">
    <location>
        <begin position="52"/>
        <end position="75"/>
    </location>
</feature>
<accession>A0A024K308</accession>
<dbReference type="HOGENOM" id="CLU_2667222_0_0_11"/>
<evidence type="ECO:0000313" key="2">
    <source>
        <dbReference type="EMBL" id="CDO90455.1"/>
    </source>
</evidence>
<dbReference type="Proteomes" id="UP000028880">
    <property type="component" value="Unassembled WGS sequence"/>
</dbReference>
<protein>
    <submittedName>
        <fullName evidence="2">Adenylate and guanylate cyclase catalytic domain-containing protein</fullName>
    </submittedName>
</protein>
<reference evidence="2" key="1">
    <citation type="journal article" date="2014" name="Genome Announc.">
        <title>Draft Genome Sequence of Mycobacterium triplex DSM 44626.</title>
        <authorList>
            <person name="Sassi M."/>
            <person name="Croce O."/>
            <person name="Robert C."/>
            <person name="Raoult D."/>
            <person name="Drancourt M."/>
        </authorList>
    </citation>
    <scope>NUCLEOTIDE SEQUENCE [LARGE SCALE GENOMIC DNA]</scope>
    <source>
        <strain evidence="2">DSM 44626</strain>
    </source>
</reference>
<dbReference type="AlphaFoldDB" id="A0A024K308"/>
<gene>
    <name evidence="2" type="ORF">BN973_04849</name>
</gene>
<name>A0A024K308_9MYCO</name>
<dbReference type="STRING" id="47839.BN973_04849"/>
<feature type="compositionally biased region" description="Basic and acidic residues" evidence="1">
    <location>
        <begin position="52"/>
        <end position="61"/>
    </location>
</feature>
<dbReference type="EMBL" id="HG964446">
    <property type="protein sequence ID" value="CDO90455.1"/>
    <property type="molecule type" value="Genomic_DNA"/>
</dbReference>
<organism evidence="2">
    <name type="scientific">Mycobacterium triplex</name>
    <dbReference type="NCBI Taxonomy" id="47839"/>
    <lineage>
        <taxon>Bacteria</taxon>
        <taxon>Bacillati</taxon>
        <taxon>Actinomycetota</taxon>
        <taxon>Actinomycetes</taxon>
        <taxon>Mycobacteriales</taxon>
        <taxon>Mycobacteriaceae</taxon>
        <taxon>Mycobacterium</taxon>
        <taxon>Mycobacterium simiae complex</taxon>
    </lineage>
</organism>
<evidence type="ECO:0000256" key="1">
    <source>
        <dbReference type="SAM" id="MobiDB-lite"/>
    </source>
</evidence>